<proteinExistence type="predicted"/>
<dbReference type="NCBIfam" id="NF041646">
    <property type="entry name" value="VC0807_fam"/>
    <property type="match status" value="1"/>
</dbReference>
<feature type="transmembrane region" description="Helical" evidence="2">
    <location>
        <begin position="222"/>
        <end position="240"/>
    </location>
</feature>
<organism evidence="3 4">
    <name type="scientific">Streptomyces bathyalis</name>
    <dbReference type="NCBI Taxonomy" id="2710756"/>
    <lineage>
        <taxon>Bacteria</taxon>
        <taxon>Bacillati</taxon>
        <taxon>Actinomycetota</taxon>
        <taxon>Actinomycetes</taxon>
        <taxon>Kitasatosporales</taxon>
        <taxon>Streptomycetaceae</taxon>
        <taxon>Streptomyces</taxon>
    </lineage>
</organism>
<keyword evidence="2" id="KW-0812">Transmembrane</keyword>
<gene>
    <name evidence="3" type="ORF">G4Z16_24325</name>
</gene>
<feature type="region of interest" description="Disordered" evidence="1">
    <location>
        <begin position="1"/>
        <end position="42"/>
    </location>
</feature>
<name>A0A7T1T9U1_9ACTN</name>
<keyword evidence="2" id="KW-0472">Membrane</keyword>
<evidence type="ECO:0000256" key="1">
    <source>
        <dbReference type="SAM" id="MobiDB-lite"/>
    </source>
</evidence>
<dbReference type="AlphaFoldDB" id="A0A7T1T9U1"/>
<keyword evidence="4" id="KW-1185">Reference proteome</keyword>
<evidence type="ECO:0000313" key="4">
    <source>
        <dbReference type="Proteomes" id="UP000595046"/>
    </source>
</evidence>
<dbReference type="Proteomes" id="UP000595046">
    <property type="component" value="Chromosome"/>
</dbReference>
<feature type="transmembrane region" description="Helical" evidence="2">
    <location>
        <begin position="135"/>
        <end position="152"/>
    </location>
</feature>
<feature type="compositionally biased region" description="Low complexity" evidence="1">
    <location>
        <begin position="32"/>
        <end position="42"/>
    </location>
</feature>
<feature type="transmembrane region" description="Helical" evidence="2">
    <location>
        <begin position="190"/>
        <end position="210"/>
    </location>
</feature>
<accession>A0A7T1T9U1</accession>
<reference evidence="4" key="1">
    <citation type="submission" date="2020-02" db="EMBL/GenBank/DDBJ databases">
        <title>Streptomyces sp. ASO4wet.</title>
        <authorList>
            <person name="Risdian C."/>
            <person name="Landwehr W."/>
            <person name="Schupp P."/>
            <person name="Wink J."/>
        </authorList>
    </citation>
    <scope>NUCLEOTIDE SEQUENCE [LARGE SCALE GENOMIC DNA]</scope>
    <source>
        <strain evidence="4">ASO4wet</strain>
    </source>
</reference>
<sequence>MSSHPTVQSPAHPAGTASADGSRNDAGGGTAPGSAAAEPEGTAPVATVRPLAVIASIAPDIGLPLAGYYGLHMLGAGDQGALLTATGLAGSRVAWSAVRDRTLNLFATVILVAFGVGTVLTLVSGDTEFLLLKNSFTTGAIGLVFLATVLWGRPLTLAAAESFNPARGAEFREQYRTDPRVRRGHRLSSAVWGAGLLLEALVRVPLVHLLPVSVMVGLSEALMIATLAGLTTWNVCYVRLARRRRSRALTAERAATAG</sequence>
<dbReference type="KEGG" id="sbat:G4Z16_24325"/>
<dbReference type="RefSeq" id="WP_197352799.1">
    <property type="nucleotide sequence ID" value="NZ_CP048882.1"/>
</dbReference>
<evidence type="ECO:0000256" key="2">
    <source>
        <dbReference type="SAM" id="Phobius"/>
    </source>
</evidence>
<evidence type="ECO:0000313" key="3">
    <source>
        <dbReference type="EMBL" id="QPP09018.1"/>
    </source>
</evidence>
<evidence type="ECO:0008006" key="5">
    <source>
        <dbReference type="Google" id="ProtNLM"/>
    </source>
</evidence>
<keyword evidence="2" id="KW-1133">Transmembrane helix</keyword>
<feature type="transmembrane region" description="Helical" evidence="2">
    <location>
        <begin position="102"/>
        <end position="123"/>
    </location>
</feature>
<protein>
    <recommendedName>
        <fullName evidence="5">DUF3159 domain-containing protein</fullName>
    </recommendedName>
</protein>
<dbReference type="EMBL" id="CP048882">
    <property type="protein sequence ID" value="QPP09018.1"/>
    <property type="molecule type" value="Genomic_DNA"/>
</dbReference>